<dbReference type="Proteomes" id="UP000230069">
    <property type="component" value="Unassembled WGS sequence"/>
</dbReference>
<dbReference type="PROSITE" id="PS50850">
    <property type="entry name" value="MFS"/>
    <property type="match status" value="1"/>
</dbReference>
<feature type="transmembrane region" description="Helical" evidence="10">
    <location>
        <begin position="163"/>
        <end position="181"/>
    </location>
</feature>
<feature type="transmembrane region" description="Helical" evidence="10">
    <location>
        <begin position="443"/>
        <end position="463"/>
    </location>
</feature>
<dbReference type="AlphaFoldDB" id="A0A2G5CHK0"/>
<evidence type="ECO:0000256" key="2">
    <source>
        <dbReference type="ARBA" id="ARBA00010992"/>
    </source>
</evidence>
<protein>
    <recommendedName>
        <fullName evidence="11">Major facilitator superfamily (MFS) profile domain-containing protein</fullName>
    </recommendedName>
</protein>
<dbReference type="InterPro" id="IPR005829">
    <property type="entry name" value="Sugar_transporter_CS"/>
</dbReference>
<feature type="transmembrane region" description="Helical" evidence="10">
    <location>
        <begin position="377"/>
        <end position="401"/>
    </location>
</feature>
<proteinExistence type="inferred from homology"/>
<evidence type="ECO:0000256" key="5">
    <source>
        <dbReference type="ARBA" id="ARBA00022692"/>
    </source>
</evidence>
<reference evidence="12 13" key="1">
    <citation type="submission" date="2017-09" db="EMBL/GenBank/DDBJ databases">
        <title>WGS assembly of Aquilegia coerulea Goldsmith.</title>
        <authorList>
            <person name="Hodges S."/>
            <person name="Kramer E."/>
            <person name="Nordborg M."/>
            <person name="Tomkins J."/>
            <person name="Borevitz J."/>
            <person name="Derieg N."/>
            <person name="Yan J."/>
            <person name="Mihaltcheva S."/>
            <person name="Hayes R.D."/>
            <person name="Rokhsar D."/>
        </authorList>
    </citation>
    <scope>NUCLEOTIDE SEQUENCE [LARGE SCALE GENOMIC DNA]</scope>
    <source>
        <strain evidence="13">cv. Goldsmith</strain>
    </source>
</reference>
<dbReference type="FunFam" id="1.20.1250.20:FF:000002">
    <property type="entry name" value="Sugar transport protein 13"/>
    <property type="match status" value="1"/>
</dbReference>
<keyword evidence="4" id="KW-0762">Sugar transport</keyword>
<accession>A0A2G5CHK0</accession>
<dbReference type="Pfam" id="PF00083">
    <property type="entry name" value="Sugar_tr"/>
    <property type="match status" value="1"/>
</dbReference>
<dbReference type="PANTHER" id="PTHR23500">
    <property type="entry name" value="SOLUTE CARRIER FAMILY 2, FACILITATED GLUCOSE TRANSPORTER"/>
    <property type="match status" value="1"/>
</dbReference>
<dbReference type="InterPro" id="IPR036259">
    <property type="entry name" value="MFS_trans_sf"/>
</dbReference>
<dbReference type="InterPro" id="IPR044778">
    <property type="entry name" value="MFS_STP/MST-like_plant"/>
</dbReference>
<keyword evidence="8 10" id="KW-0472">Membrane</keyword>
<evidence type="ECO:0000256" key="9">
    <source>
        <dbReference type="RuleBase" id="RU003346"/>
    </source>
</evidence>
<evidence type="ECO:0000256" key="8">
    <source>
        <dbReference type="ARBA" id="ARBA00023136"/>
    </source>
</evidence>
<comment type="subcellular location">
    <subcellularLocation>
        <location evidence="1">Membrane</location>
        <topology evidence="1">Multi-pass membrane protein</topology>
    </subcellularLocation>
</comment>
<evidence type="ECO:0000256" key="1">
    <source>
        <dbReference type="ARBA" id="ARBA00004141"/>
    </source>
</evidence>
<feature type="transmembrane region" description="Helical" evidence="10">
    <location>
        <begin position="130"/>
        <end position="151"/>
    </location>
</feature>
<feature type="transmembrane region" description="Helical" evidence="10">
    <location>
        <begin position="276"/>
        <end position="300"/>
    </location>
</feature>
<dbReference type="InterPro" id="IPR003663">
    <property type="entry name" value="Sugar/inositol_transpt"/>
</dbReference>
<evidence type="ECO:0000256" key="4">
    <source>
        <dbReference type="ARBA" id="ARBA00022597"/>
    </source>
</evidence>
<dbReference type="PROSITE" id="PS00217">
    <property type="entry name" value="SUGAR_TRANSPORT_2"/>
    <property type="match status" value="1"/>
</dbReference>
<keyword evidence="7 10" id="KW-1133">Transmembrane helix</keyword>
<feature type="transmembrane region" description="Helical" evidence="10">
    <location>
        <begin position="193"/>
        <end position="214"/>
    </location>
</feature>
<dbReference type="SUPFAM" id="SSF103473">
    <property type="entry name" value="MFS general substrate transporter"/>
    <property type="match status" value="1"/>
</dbReference>
<keyword evidence="13" id="KW-1185">Reference proteome</keyword>
<dbReference type="EMBL" id="KZ305071">
    <property type="protein sequence ID" value="PIA30733.1"/>
    <property type="molecule type" value="Genomic_DNA"/>
</dbReference>
<keyword evidence="6" id="KW-0769">Symport</keyword>
<keyword evidence="3 9" id="KW-0813">Transport</keyword>
<feature type="transmembrane region" description="Helical" evidence="10">
    <location>
        <begin position="105"/>
        <end position="124"/>
    </location>
</feature>
<evidence type="ECO:0000256" key="3">
    <source>
        <dbReference type="ARBA" id="ARBA00022448"/>
    </source>
</evidence>
<dbReference type="PRINTS" id="PR00171">
    <property type="entry name" value="SUGRTRNSPORT"/>
</dbReference>
<evidence type="ECO:0000259" key="11">
    <source>
        <dbReference type="PROSITE" id="PS50850"/>
    </source>
</evidence>
<evidence type="ECO:0000313" key="13">
    <source>
        <dbReference type="Proteomes" id="UP000230069"/>
    </source>
</evidence>
<dbReference type="GO" id="GO:0015293">
    <property type="term" value="F:symporter activity"/>
    <property type="evidence" value="ECO:0007669"/>
    <property type="project" value="UniProtKB-KW"/>
</dbReference>
<evidence type="ECO:0000313" key="12">
    <source>
        <dbReference type="EMBL" id="PIA30733.1"/>
    </source>
</evidence>
<dbReference type="GO" id="GO:0016020">
    <property type="term" value="C:membrane"/>
    <property type="evidence" value="ECO:0007669"/>
    <property type="project" value="UniProtKB-SubCell"/>
</dbReference>
<feature type="transmembrane region" description="Helical" evidence="10">
    <location>
        <begin position="74"/>
        <end position="93"/>
    </location>
</feature>
<dbReference type="InParanoid" id="A0A2G5CHK0"/>
<dbReference type="InterPro" id="IPR045262">
    <property type="entry name" value="STP/PLT_plant"/>
</dbReference>
<evidence type="ECO:0000256" key="7">
    <source>
        <dbReference type="ARBA" id="ARBA00022989"/>
    </source>
</evidence>
<name>A0A2G5CHK0_AQUCA</name>
<dbReference type="InterPro" id="IPR005828">
    <property type="entry name" value="MFS_sugar_transport-like"/>
</dbReference>
<feature type="transmembrane region" description="Helical" evidence="10">
    <location>
        <begin position="342"/>
        <end position="365"/>
    </location>
</feature>
<feature type="transmembrane region" description="Helical" evidence="10">
    <location>
        <begin position="312"/>
        <end position="330"/>
    </location>
</feature>
<organism evidence="12 13">
    <name type="scientific">Aquilegia coerulea</name>
    <name type="common">Rocky mountain columbine</name>
    <dbReference type="NCBI Taxonomy" id="218851"/>
    <lineage>
        <taxon>Eukaryota</taxon>
        <taxon>Viridiplantae</taxon>
        <taxon>Streptophyta</taxon>
        <taxon>Embryophyta</taxon>
        <taxon>Tracheophyta</taxon>
        <taxon>Spermatophyta</taxon>
        <taxon>Magnoliopsida</taxon>
        <taxon>Ranunculales</taxon>
        <taxon>Ranunculaceae</taxon>
        <taxon>Thalictroideae</taxon>
        <taxon>Aquilegia</taxon>
    </lineage>
</organism>
<dbReference type="GO" id="GO:0015145">
    <property type="term" value="F:monosaccharide transmembrane transporter activity"/>
    <property type="evidence" value="ECO:0007669"/>
    <property type="project" value="InterPro"/>
</dbReference>
<dbReference type="OrthoDB" id="5296287at2759"/>
<dbReference type="NCBIfam" id="TIGR00879">
    <property type="entry name" value="SP"/>
    <property type="match status" value="1"/>
</dbReference>
<dbReference type="CDD" id="cd17361">
    <property type="entry name" value="MFS_STP"/>
    <property type="match status" value="1"/>
</dbReference>
<evidence type="ECO:0000256" key="10">
    <source>
        <dbReference type="SAM" id="Phobius"/>
    </source>
</evidence>
<dbReference type="PANTHER" id="PTHR23500:SF472">
    <property type="entry name" value="SUGAR TRANSPORT PROTEIN 6"/>
    <property type="match status" value="1"/>
</dbReference>
<evidence type="ECO:0000256" key="6">
    <source>
        <dbReference type="ARBA" id="ARBA00022847"/>
    </source>
</evidence>
<feature type="transmembrane region" description="Helical" evidence="10">
    <location>
        <begin position="12"/>
        <end position="33"/>
    </location>
</feature>
<comment type="similarity">
    <text evidence="2 9">Belongs to the major facilitator superfamily. Sugar transporter (TC 2.A.1.1) family.</text>
</comment>
<gene>
    <name evidence="12" type="ORF">AQUCO_05400083v1</name>
</gene>
<sequence length="471" mass="51713">MAASGSKPISFYSKFYIGICWVVAACGGLMFGYDIGISGGVTAMDDFLIKFFPAVYEKKKRAKEDNYCKFDNQLVQLFTSSLYISALVSSFLASKVCSKYGRKRTIFCSSIFCLLGVGVTASAHHLPQLIVGRILLGVGVGFGNEAIPLYLSELAPISIRGGVNIMFQLFVTIGILIANLVNWGCSHVHPFGWRLALGVGGFPAVILFLGSFIIPETPTSLIEREKVEKGQKTLQKIRRTEDVDVEFQQIVNACEVAGQVEGSWSEVFSRQNHPPLIIGMLIQVFQQFTGINAIMFYAPVLFQTVGFGSNGALLSSVCTGCINVICTLIANFSVDKFGRRALLLESCIQMFITQTIIGGILYVHLTPTVGLNKHNGLAVVVLVLIFVAGFAWSWGPLGWLIPSETFPLEARTVGFAFAVSTNMLFTFVIAQSFLSMLCHMRSFIFFFFAAWVLIMGLFVLFFVPETKNIPI</sequence>
<dbReference type="Gene3D" id="1.20.1250.20">
    <property type="entry name" value="MFS general substrate transporter like domains"/>
    <property type="match status" value="1"/>
</dbReference>
<dbReference type="PROSITE" id="PS51257">
    <property type="entry name" value="PROKAR_LIPOPROTEIN"/>
    <property type="match status" value="1"/>
</dbReference>
<feature type="domain" description="Major facilitator superfamily (MFS) profile" evidence="11">
    <location>
        <begin position="20"/>
        <end position="467"/>
    </location>
</feature>
<keyword evidence="5 10" id="KW-0812">Transmembrane</keyword>
<feature type="transmembrane region" description="Helical" evidence="10">
    <location>
        <begin position="413"/>
        <end position="437"/>
    </location>
</feature>
<dbReference type="InterPro" id="IPR020846">
    <property type="entry name" value="MFS_dom"/>
</dbReference>